<protein>
    <submittedName>
        <fullName evidence="2">Uncharacterized protein</fullName>
    </submittedName>
</protein>
<sequence>MGAQCFSSEEPKRPQPVKSLPSPVVSSFGRHGDDSSLTSDEGSCEPGCDGKYSFAGYVPTAKIAAWQDGLCPPEELDPVPEPEIYSDGERDALDWINAESYAQKEVRWDAPRYVSALLLPSPKEEERGRKKKRR</sequence>
<proteinExistence type="predicted"/>
<feature type="region of interest" description="Disordered" evidence="1">
    <location>
        <begin position="1"/>
        <end position="45"/>
    </location>
</feature>
<name>A0A7G2CIP9_9TRYP</name>
<evidence type="ECO:0000256" key="1">
    <source>
        <dbReference type="SAM" id="MobiDB-lite"/>
    </source>
</evidence>
<reference evidence="2 3" key="1">
    <citation type="submission" date="2020-08" db="EMBL/GenBank/DDBJ databases">
        <authorList>
            <person name="Newling K."/>
            <person name="Davey J."/>
            <person name="Forrester S."/>
        </authorList>
    </citation>
    <scope>NUCLEOTIDE SEQUENCE [LARGE SCALE GENOMIC DNA]</scope>
    <source>
        <strain evidence="3">Crithidia deanei Carvalho (ATCC PRA-265)</strain>
    </source>
</reference>
<gene>
    <name evidence="2" type="ORF">ADEAN_000723700</name>
</gene>
<organism evidence="2 3">
    <name type="scientific">Angomonas deanei</name>
    <dbReference type="NCBI Taxonomy" id="59799"/>
    <lineage>
        <taxon>Eukaryota</taxon>
        <taxon>Discoba</taxon>
        <taxon>Euglenozoa</taxon>
        <taxon>Kinetoplastea</taxon>
        <taxon>Metakinetoplastina</taxon>
        <taxon>Trypanosomatida</taxon>
        <taxon>Trypanosomatidae</taxon>
        <taxon>Strigomonadinae</taxon>
        <taxon>Angomonas</taxon>
    </lineage>
</organism>
<dbReference type="Proteomes" id="UP000515908">
    <property type="component" value="Chromosome 15"/>
</dbReference>
<accession>A0A7G2CIP9</accession>
<evidence type="ECO:0000313" key="3">
    <source>
        <dbReference type="Proteomes" id="UP000515908"/>
    </source>
</evidence>
<feature type="compositionally biased region" description="Low complexity" evidence="1">
    <location>
        <begin position="16"/>
        <end position="27"/>
    </location>
</feature>
<dbReference type="VEuPathDB" id="TriTrypDB:ADEAN_000723700"/>
<dbReference type="AlphaFoldDB" id="A0A7G2CIP9"/>
<dbReference type="EMBL" id="LR877159">
    <property type="protein sequence ID" value="CAD2219728.1"/>
    <property type="molecule type" value="Genomic_DNA"/>
</dbReference>
<keyword evidence="3" id="KW-1185">Reference proteome</keyword>
<evidence type="ECO:0000313" key="2">
    <source>
        <dbReference type="EMBL" id="CAD2219728.1"/>
    </source>
</evidence>